<evidence type="ECO:0000313" key="2">
    <source>
        <dbReference type="Proteomes" id="UP001177003"/>
    </source>
</evidence>
<dbReference type="EMBL" id="OX465077">
    <property type="protein sequence ID" value="CAI9269631.1"/>
    <property type="molecule type" value="Genomic_DNA"/>
</dbReference>
<gene>
    <name evidence="1" type="ORF">LSALG_LOCUS9991</name>
</gene>
<evidence type="ECO:0000313" key="1">
    <source>
        <dbReference type="EMBL" id="CAI9269631.1"/>
    </source>
</evidence>
<name>A0AA35V9X3_LACSI</name>
<dbReference type="AlphaFoldDB" id="A0AA35V9X3"/>
<protein>
    <submittedName>
        <fullName evidence="1">Uncharacterized protein</fullName>
    </submittedName>
</protein>
<dbReference type="Proteomes" id="UP001177003">
    <property type="component" value="Chromosome 1"/>
</dbReference>
<reference evidence="1" key="1">
    <citation type="submission" date="2023-04" db="EMBL/GenBank/DDBJ databases">
        <authorList>
            <person name="Vijverberg K."/>
            <person name="Xiong W."/>
            <person name="Schranz E."/>
        </authorList>
    </citation>
    <scope>NUCLEOTIDE SEQUENCE</scope>
</reference>
<accession>A0AA35V9X3</accession>
<organism evidence="1 2">
    <name type="scientific">Lactuca saligna</name>
    <name type="common">Willowleaf lettuce</name>
    <dbReference type="NCBI Taxonomy" id="75948"/>
    <lineage>
        <taxon>Eukaryota</taxon>
        <taxon>Viridiplantae</taxon>
        <taxon>Streptophyta</taxon>
        <taxon>Embryophyta</taxon>
        <taxon>Tracheophyta</taxon>
        <taxon>Spermatophyta</taxon>
        <taxon>Magnoliopsida</taxon>
        <taxon>eudicotyledons</taxon>
        <taxon>Gunneridae</taxon>
        <taxon>Pentapetalae</taxon>
        <taxon>asterids</taxon>
        <taxon>campanulids</taxon>
        <taxon>Asterales</taxon>
        <taxon>Asteraceae</taxon>
        <taxon>Cichorioideae</taxon>
        <taxon>Cichorieae</taxon>
        <taxon>Lactucinae</taxon>
        <taxon>Lactuca</taxon>
    </lineage>
</organism>
<proteinExistence type="predicted"/>
<keyword evidence="2" id="KW-1185">Reference proteome</keyword>
<sequence>MSLLNLSLKASYSSCSWPTISAFSKDSSLDQQSCATLDDPFIHSRAAYYSDSDDKGLEIERCGYGSFGATINNVYVASASNLYKDGLVYGTYSSRSIEDVGYVYTRL</sequence>